<organism evidence="3 4">
    <name type="scientific">Streptomyces griseofuscus</name>
    <dbReference type="NCBI Taxonomy" id="146922"/>
    <lineage>
        <taxon>Bacteria</taxon>
        <taxon>Bacillati</taxon>
        <taxon>Actinomycetota</taxon>
        <taxon>Actinomycetes</taxon>
        <taxon>Kitasatosporales</taxon>
        <taxon>Streptomycetaceae</taxon>
        <taxon>Streptomyces</taxon>
    </lineage>
</organism>
<dbReference type="InterPro" id="IPR005119">
    <property type="entry name" value="LysR_subst-bd"/>
</dbReference>
<feature type="domain" description="LysR substrate-binding" evidence="2">
    <location>
        <begin position="27"/>
        <end position="107"/>
    </location>
</feature>
<comment type="caution">
    <text evidence="3">The sequence shown here is derived from an EMBL/GenBank/DDBJ whole genome shotgun (WGS) entry which is preliminary data.</text>
</comment>
<evidence type="ECO:0000313" key="3">
    <source>
        <dbReference type="EMBL" id="RRQ80812.1"/>
    </source>
</evidence>
<gene>
    <name evidence="3" type="ORF">CQW44_32060</name>
</gene>
<accession>A0A426RYN5</accession>
<dbReference type="EMBL" id="PDES01000016">
    <property type="protein sequence ID" value="RRQ80812.1"/>
    <property type="molecule type" value="Genomic_DNA"/>
</dbReference>
<dbReference type="Pfam" id="PF03466">
    <property type="entry name" value="LysR_substrate"/>
    <property type="match status" value="1"/>
</dbReference>
<protein>
    <recommendedName>
        <fullName evidence="2">LysR substrate-binding domain-containing protein</fullName>
    </recommendedName>
</protein>
<proteinExistence type="predicted"/>
<name>A0A426RYN5_9ACTN</name>
<dbReference type="Gene3D" id="3.40.190.290">
    <property type="match status" value="1"/>
</dbReference>
<dbReference type="Proteomes" id="UP000276379">
    <property type="component" value="Unassembled WGS sequence"/>
</dbReference>
<keyword evidence="4" id="KW-1185">Reference proteome</keyword>
<reference evidence="3 4" key="1">
    <citation type="submission" date="2017-10" db="EMBL/GenBank/DDBJ databases">
        <title>Draft genome of actinobacteria isolated from guarana (Paullinia cupana (Mart.) Ducke.</title>
        <authorList>
            <person name="Siqueira K.A."/>
            <person name="Liotti R.G."/>
            <person name="Mendes T.A."/>
            <person name="Soares M.A."/>
        </authorList>
    </citation>
    <scope>NUCLEOTIDE SEQUENCE [LARGE SCALE GENOMIC DNA]</scope>
    <source>
        <strain evidence="3 4">199</strain>
    </source>
</reference>
<dbReference type="SUPFAM" id="SSF53850">
    <property type="entry name" value="Periplasmic binding protein-like II"/>
    <property type="match status" value="1"/>
</dbReference>
<evidence type="ECO:0000256" key="1">
    <source>
        <dbReference type="SAM" id="MobiDB-lite"/>
    </source>
</evidence>
<feature type="region of interest" description="Disordered" evidence="1">
    <location>
        <begin position="1"/>
        <end position="26"/>
    </location>
</feature>
<evidence type="ECO:0000313" key="4">
    <source>
        <dbReference type="Proteomes" id="UP000276379"/>
    </source>
</evidence>
<dbReference type="AlphaFoldDB" id="A0A426RYN5"/>
<evidence type="ECO:0000259" key="2">
    <source>
        <dbReference type="Pfam" id="PF03466"/>
    </source>
</evidence>
<sequence length="136" mass="14133">MGAVRRCAAGRGGRTGASADGRVPGRGAGAGFRPQVVFEAATSDALARLAARGLGVGLLPGPDPHPGLRALTLADPRARARAALVRRVQGALGPAARELLGRLREELRAGRRMRARNRAGARVSCAGRRGSRCVRR</sequence>